<reference evidence="2" key="1">
    <citation type="journal article" date="2018" name="DNA Res.">
        <title>Multiple hybrid de novo genome assembly of finger millet, an orphan allotetraploid crop.</title>
        <authorList>
            <person name="Hatakeyama M."/>
            <person name="Aluri S."/>
            <person name="Balachadran M.T."/>
            <person name="Sivarajan S.R."/>
            <person name="Patrignani A."/>
            <person name="Gruter S."/>
            <person name="Poveda L."/>
            <person name="Shimizu-Inatsugi R."/>
            <person name="Baeten J."/>
            <person name="Francoijs K.J."/>
            <person name="Nataraja K.N."/>
            <person name="Reddy Y.A.N."/>
            <person name="Phadnis S."/>
            <person name="Ravikumar R.L."/>
            <person name="Schlapbach R."/>
            <person name="Sreeman S.M."/>
            <person name="Shimizu K.K."/>
        </authorList>
    </citation>
    <scope>NUCLEOTIDE SEQUENCE</scope>
</reference>
<proteinExistence type="predicted"/>
<dbReference type="EMBL" id="BQKI01000074">
    <property type="protein sequence ID" value="GJN19284.1"/>
    <property type="molecule type" value="Genomic_DNA"/>
</dbReference>
<dbReference type="AlphaFoldDB" id="A0AAV5E848"/>
<protein>
    <recommendedName>
        <fullName evidence="1">DUF4220 domain-containing protein</fullName>
    </recommendedName>
</protein>
<dbReference type="Pfam" id="PF13968">
    <property type="entry name" value="DUF4220"/>
    <property type="match status" value="1"/>
</dbReference>
<accession>A0AAV5E848</accession>
<keyword evidence="3" id="KW-1185">Reference proteome</keyword>
<reference evidence="2" key="2">
    <citation type="submission" date="2021-12" db="EMBL/GenBank/DDBJ databases">
        <title>Resequencing data analysis of finger millet.</title>
        <authorList>
            <person name="Hatakeyama M."/>
            <person name="Aluri S."/>
            <person name="Balachadran M.T."/>
            <person name="Sivarajan S.R."/>
            <person name="Poveda L."/>
            <person name="Shimizu-Inatsugi R."/>
            <person name="Schlapbach R."/>
            <person name="Sreeman S.M."/>
            <person name="Shimizu K.K."/>
        </authorList>
    </citation>
    <scope>NUCLEOTIDE SEQUENCE</scope>
</reference>
<evidence type="ECO:0000313" key="3">
    <source>
        <dbReference type="Proteomes" id="UP001054889"/>
    </source>
</evidence>
<dbReference type="PANTHER" id="PTHR31325">
    <property type="entry name" value="OS01G0798800 PROTEIN-RELATED"/>
    <property type="match status" value="1"/>
</dbReference>
<organism evidence="2 3">
    <name type="scientific">Eleusine coracana subsp. coracana</name>
    <dbReference type="NCBI Taxonomy" id="191504"/>
    <lineage>
        <taxon>Eukaryota</taxon>
        <taxon>Viridiplantae</taxon>
        <taxon>Streptophyta</taxon>
        <taxon>Embryophyta</taxon>
        <taxon>Tracheophyta</taxon>
        <taxon>Spermatophyta</taxon>
        <taxon>Magnoliopsida</taxon>
        <taxon>Liliopsida</taxon>
        <taxon>Poales</taxon>
        <taxon>Poaceae</taxon>
        <taxon>PACMAD clade</taxon>
        <taxon>Chloridoideae</taxon>
        <taxon>Cynodonteae</taxon>
        <taxon>Eleusininae</taxon>
        <taxon>Eleusine</taxon>
    </lineage>
</organism>
<gene>
    <name evidence="2" type="primary">gb06542</name>
    <name evidence="2" type="ORF">PR202_gb06542</name>
</gene>
<sequence length="244" mass="27416">MSLSGTSPLSSSREQQLVAFWAPFLLLHLGCPDNISAYALEDNKLSLRQAVDVVCQVLGVMYVLYQYIYLGYNTGDLLPASILMFVVGAAKYIERAFALWRGDLGNIRGSSTEDEQQRSRQRVDSLTVRRRVLDNEQALLLAHGLFDFCRRAMVDDSSVQDEDHADSQAATSERIFSLEWSSMCKVVEMELSLMYDVLYTKATVIHTWGGYLIRLLSPVASATAASLFWSLEKDCFMTIDIIIT</sequence>
<dbReference type="Proteomes" id="UP001054889">
    <property type="component" value="Unassembled WGS sequence"/>
</dbReference>
<dbReference type="InterPro" id="IPR025315">
    <property type="entry name" value="DUF4220"/>
</dbReference>
<evidence type="ECO:0000259" key="1">
    <source>
        <dbReference type="Pfam" id="PF13968"/>
    </source>
</evidence>
<feature type="domain" description="DUF4220" evidence="1">
    <location>
        <begin position="11"/>
        <end position="244"/>
    </location>
</feature>
<comment type="caution">
    <text evidence="2">The sequence shown here is derived from an EMBL/GenBank/DDBJ whole genome shotgun (WGS) entry which is preliminary data.</text>
</comment>
<name>A0AAV5E848_ELECO</name>
<evidence type="ECO:0000313" key="2">
    <source>
        <dbReference type="EMBL" id="GJN19284.1"/>
    </source>
</evidence>